<dbReference type="Gene3D" id="2.160.20.10">
    <property type="entry name" value="Single-stranded right-handed beta-helix, Pectin lyase-like"/>
    <property type="match status" value="1"/>
</dbReference>
<dbReference type="InterPro" id="IPR011050">
    <property type="entry name" value="Pectin_lyase_fold/virulence"/>
</dbReference>
<dbReference type="Proteomes" id="UP001057580">
    <property type="component" value="Chromosome"/>
</dbReference>
<proteinExistence type="predicted"/>
<dbReference type="GeneID" id="74941747"/>
<dbReference type="InterPro" id="IPR012334">
    <property type="entry name" value="Pectin_lyas_fold"/>
</dbReference>
<evidence type="ECO:0000313" key="3">
    <source>
        <dbReference type="Proteomes" id="UP001057580"/>
    </source>
</evidence>
<protein>
    <submittedName>
        <fullName evidence="2">Right-handed parallel beta-helix repeat-containing protein</fullName>
    </submittedName>
</protein>
<dbReference type="InterPro" id="IPR006626">
    <property type="entry name" value="PbH1"/>
</dbReference>
<dbReference type="Pfam" id="PF13229">
    <property type="entry name" value="Beta_helix"/>
    <property type="match status" value="1"/>
</dbReference>
<keyword evidence="3" id="KW-1185">Reference proteome</keyword>
<dbReference type="SUPFAM" id="SSF51126">
    <property type="entry name" value="Pectin lyase-like"/>
    <property type="match status" value="1"/>
</dbReference>
<reference evidence="2" key="1">
    <citation type="submission" date="2022-09" db="EMBL/GenBank/DDBJ databases">
        <title>Diverse halophilic archaea isolated from saline environments.</title>
        <authorList>
            <person name="Cui H.-L."/>
        </authorList>
    </citation>
    <scope>NUCLEOTIDE SEQUENCE</scope>
    <source>
        <strain evidence="2">ZS-35-S2</strain>
    </source>
</reference>
<evidence type="ECO:0000313" key="2">
    <source>
        <dbReference type="EMBL" id="UWM55634.1"/>
    </source>
</evidence>
<dbReference type="KEGG" id="ssai:N0B31_04955"/>
<sequence>MTRRGTRGAVATLWLSLALIVALLGGVSVAVAPAAAADTSVDGRTITQCGTIDEAGSYELGGDLTVGNAASCLTVTAAGVTIDGAGHTVDGVDEDSPSYGLVVEPGADDVTVTDLTLHGWEQGLRVRGDGFTGQRLTATRNGEVGVAMFGTSDATLEDSTVTQNGDTGVYTTGASDTLLADLTVRSHGTAGIRIDSDGGGSVVRGGTIADSGQFGVRVTGGSGPHVDGTTVSATGADPNVDGDGVGVSTSAPGTVVEGVTVTGSTTHGVHVVGGDEAAGFEVRQVTARANGGTASASTGRCARRWRR</sequence>
<dbReference type="EMBL" id="CP104003">
    <property type="protein sequence ID" value="UWM55634.1"/>
    <property type="molecule type" value="Genomic_DNA"/>
</dbReference>
<dbReference type="SMART" id="SM00710">
    <property type="entry name" value="PbH1"/>
    <property type="match status" value="7"/>
</dbReference>
<evidence type="ECO:0000259" key="1">
    <source>
        <dbReference type="Pfam" id="PF13229"/>
    </source>
</evidence>
<dbReference type="InterPro" id="IPR039448">
    <property type="entry name" value="Beta_helix"/>
</dbReference>
<organism evidence="2 3">
    <name type="scientific">Salinirubellus salinus</name>
    <dbReference type="NCBI Taxonomy" id="1364945"/>
    <lineage>
        <taxon>Archaea</taxon>
        <taxon>Methanobacteriati</taxon>
        <taxon>Methanobacteriota</taxon>
        <taxon>Stenosarchaea group</taxon>
        <taxon>Halobacteria</taxon>
        <taxon>Halobacteriales</taxon>
        <taxon>Natronomonadaceae</taxon>
        <taxon>Salinirubellus</taxon>
    </lineage>
</organism>
<gene>
    <name evidence="2" type="ORF">N0B31_04955</name>
</gene>
<feature type="domain" description="Right handed beta helix" evidence="1">
    <location>
        <begin position="123"/>
        <end position="276"/>
    </location>
</feature>
<name>A0A9E7R4H7_9EURY</name>
<dbReference type="RefSeq" id="WP_260594734.1">
    <property type="nucleotide sequence ID" value="NZ_CP104003.1"/>
</dbReference>
<accession>A0A9E7R4H7</accession>
<dbReference type="AlphaFoldDB" id="A0A9E7R4H7"/>